<dbReference type="EMBL" id="JACSQO010000008">
    <property type="protein sequence ID" value="MBD7945438.1"/>
    <property type="molecule type" value="Genomic_DNA"/>
</dbReference>
<dbReference type="InterPro" id="IPR008978">
    <property type="entry name" value="HSP20-like_chaperone"/>
</dbReference>
<evidence type="ECO:0000256" key="2">
    <source>
        <dbReference type="RuleBase" id="RU003616"/>
    </source>
</evidence>
<dbReference type="RefSeq" id="WP_191697556.1">
    <property type="nucleotide sequence ID" value="NZ_JACSQO010000008.1"/>
</dbReference>
<keyword evidence="5" id="KW-1185">Reference proteome</keyword>
<dbReference type="Gene3D" id="2.60.40.790">
    <property type="match status" value="1"/>
</dbReference>
<proteinExistence type="inferred from homology"/>
<evidence type="ECO:0000256" key="1">
    <source>
        <dbReference type="PROSITE-ProRule" id="PRU00285"/>
    </source>
</evidence>
<dbReference type="PROSITE" id="PS01031">
    <property type="entry name" value="SHSP"/>
    <property type="match status" value="1"/>
</dbReference>
<protein>
    <submittedName>
        <fullName evidence="4">Hsp20/alpha crystallin family protein</fullName>
    </submittedName>
</protein>
<dbReference type="PANTHER" id="PTHR11527">
    <property type="entry name" value="HEAT-SHOCK PROTEIN 20 FAMILY MEMBER"/>
    <property type="match status" value="1"/>
</dbReference>
<evidence type="ECO:0000259" key="3">
    <source>
        <dbReference type="PROSITE" id="PS01031"/>
    </source>
</evidence>
<dbReference type="CDD" id="cd06464">
    <property type="entry name" value="ACD_sHsps-like"/>
    <property type="match status" value="1"/>
</dbReference>
<comment type="similarity">
    <text evidence="1 2">Belongs to the small heat shock protein (HSP20) family.</text>
</comment>
<dbReference type="Proteomes" id="UP000640786">
    <property type="component" value="Unassembled WGS sequence"/>
</dbReference>
<evidence type="ECO:0000313" key="5">
    <source>
        <dbReference type="Proteomes" id="UP000640786"/>
    </source>
</evidence>
<reference evidence="4 5" key="1">
    <citation type="submission" date="2020-08" db="EMBL/GenBank/DDBJ databases">
        <title>A Genomic Blueprint of the Chicken Gut Microbiome.</title>
        <authorList>
            <person name="Gilroy R."/>
            <person name="Ravi A."/>
            <person name="Getino M."/>
            <person name="Pursley I."/>
            <person name="Horton D.L."/>
            <person name="Alikhan N.-F."/>
            <person name="Baker D."/>
            <person name="Gharbi K."/>
            <person name="Hall N."/>
            <person name="Watson M."/>
            <person name="Adriaenssens E.M."/>
            <person name="Foster-Nyarko E."/>
            <person name="Jarju S."/>
            <person name="Secka A."/>
            <person name="Antonio M."/>
            <person name="Oren A."/>
            <person name="Chaudhuri R."/>
            <person name="La Ragione R.M."/>
            <person name="Hildebrand F."/>
            <person name="Pallen M.J."/>
        </authorList>
    </citation>
    <scope>NUCLEOTIDE SEQUENCE [LARGE SCALE GENOMIC DNA]</scope>
    <source>
        <strain evidence="4 5">Sa2BUA9</strain>
    </source>
</reference>
<organism evidence="4 5">
    <name type="scientific">Psychrobacillus faecigallinarum</name>
    <dbReference type="NCBI Taxonomy" id="2762235"/>
    <lineage>
        <taxon>Bacteria</taxon>
        <taxon>Bacillati</taxon>
        <taxon>Bacillota</taxon>
        <taxon>Bacilli</taxon>
        <taxon>Bacillales</taxon>
        <taxon>Bacillaceae</taxon>
        <taxon>Psychrobacillus</taxon>
    </lineage>
</organism>
<name>A0ABR8RCC0_9BACI</name>
<sequence length="128" mass="14572">MSLLPSDPFNQLTNNIFKEIERFFAEIPLFKELPIGSLRMNVQETEHEVVAICDMPGLEKNSDIKIDVINNMLTINGVINHFAHTIDRNAQYMSSFHRSVSLPSPVSKEGLSVNYQNGQLEVRMPKLK</sequence>
<evidence type="ECO:0000313" key="4">
    <source>
        <dbReference type="EMBL" id="MBD7945438.1"/>
    </source>
</evidence>
<dbReference type="InterPro" id="IPR031107">
    <property type="entry name" value="Small_HSP"/>
</dbReference>
<dbReference type="InterPro" id="IPR002068">
    <property type="entry name" value="A-crystallin/Hsp20_dom"/>
</dbReference>
<dbReference type="Pfam" id="PF00011">
    <property type="entry name" value="HSP20"/>
    <property type="match status" value="1"/>
</dbReference>
<comment type="caution">
    <text evidence="4">The sequence shown here is derived from an EMBL/GenBank/DDBJ whole genome shotgun (WGS) entry which is preliminary data.</text>
</comment>
<feature type="domain" description="SHSP" evidence="3">
    <location>
        <begin position="31"/>
        <end position="128"/>
    </location>
</feature>
<gene>
    <name evidence="4" type="ORF">H9650_15025</name>
</gene>
<dbReference type="SUPFAM" id="SSF49764">
    <property type="entry name" value="HSP20-like chaperones"/>
    <property type="match status" value="1"/>
</dbReference>
<accession>A0ABR8RCC0</accession>